<accession>A0ABP9ZWW1</accession>
<sequence length="140" mass="15715">MSELTLYYDGLCPLCAREIDHLSRLDKAGKLAFVDIQQEGFARSYPHIDPDAASTILHADTSDGELLLGLDVTYRAWSLVGRGFLIAPLRWPVVRWFADKAYLWFARNRYKVSGWLTGQERCDTCGPKGCSIDGKNTGDQ</sequence>
<keyword evidence="2" id="KW-1185">Reference proteome</keyword>
<proteinExistence type="predicted"/>
<dbReference type="EMBL" id="BAABWH010000001">
    <property type="protein sequence ID" value="GAA6144631.1"/>
    <property type="molecule type" value="Genomic_DNA"/>
</dbReference>
<gene>
    <name evidence="1" type="ORF">NBRC116585_07480</name>
</gene>
<organism evidence="1 2">
    <name type="scientific">Thalassolituus maritimus</name>
    <dbReference type="NCBI Taxonomy" id="484498"/>
    <lineage>
        <taxon>Bacteria</taxon>
        <taxon>Pseudomonadati</taxon>
        <taxon>Pseudomonadota</taxon>
        <taxon>Gammaproteobacteria</taxon>
        <taxon>Oceanospirillales</taxon>
        <taxon>Oceanospirillaceae</taxon>
        <taxon>Thalassolituus</taxon>
    </lineage>
</organism>
<protein>
    <submittedName>
        <fullName evidence="1">DUF393 domain-containing protein</fullName>
    </submittedName>
</protein>
<dbReference type="InterPro" id="IPR007263">
    <property type="entry name" value="DCC1-like"/>
</dbReference>
<dbReference type="RefSeq" id="WP_353293555.1">
    <property type="nucleotide sequence ID" value="NZ_BAABWH010000001.1"/>
</dbReference>
<dbReference type="PANTHER" id="PTHR34290">
    <property type="entry name" value="SI:CH73-390P7.2"/>
    <property type="match status" value="1"/>
</dbReference>
<comment type="caution">
    <text evidence="1">The sequence shown here is derived from an EMBL/GenBank/DDBJ whole genome shotgun (WGS) entry which is preliminary data.</text>
</comment>
<dbReference type="Pfam" id="PF04134">
    <property type="entry name" value="DCC1-like"/>
    <property type="match status" value="1"/>
</dbReference>
<dbReference type="PANTHER" id="PTHR34290:SF2">
    <property type="entry name" value="OS04G0668800 PROTEIN"/>
    <property type="match status" value="1"/>
</dbReference>
<dbReference type="Proteomes" id="UP001481413">
    <property type="component" value="Unassembled WGS sequence"/>
</dbReference>
<name>A0ABP9ZWW1_9GAMM</name>
<evidence type="ECO:0000313" key="1">
    <source>
        <dbReference type="EMBL" id="GAA6144631.1"/>
    </source>
</evidence>
<evidence type="ECO:0000313" key="2">
    <source>
        <dbReference type="Proteomes" id="UP001481413"/>
    </source>
</evidence>
<dbReference type="InterPro" id="IPR044691">
    <property type="entry name" value="DCC1_Trx"/>
</dbReference>
<reference evidence="1 2" key="1">
    <citation type="submission" date="2024-04" db="EMBL/GenBank/DDBJ databases">
        <title>Draft genome sequence of Thalassolituus maritimus NBRC 116585.</title>
        <authorList>
            <person name="Miyakawa T."/>
            <person name="Kusuya Y."/>
            <person name="Miura T."/>
        </authorList>
    </citation>
    <scope>NUCLEOTIDE SEQUENCE [LARGE SCALE GENOMIC DNA]</scope>
    <source>
        <strain evidence="1 2">5NW40-0001</strain>
    </source>
</reference>